<keyword evidence="2" id="KW-0804">Transcription</keyword>
<dbReference type="STRING" id="590998.Celf_2881"/>
<protein>
    <submittedName>
        <fullName evidence="3">Putative transmembrane anti-sigma factor</fullName>
    </submittedName>
</protein>
<dbReference type="HOGENOM" id="CLU_831262_0_0_11"/>
<dbReference type="Proteomes" id="UP000008460">
    <property type="component" value="Chromosome"/>
</dbReference>
<keyword evidence="3" id="KW-0812">Transmembrane</keyword>
<dbReference type="EMBL" id="CP002666">
    <property type="protein sequence ID" value="AEE47003.1"/>
    <property type="molecule type" value="Genomic_DNA"/>
</dbReference>
<evidence type="ECO:0000313" key="3">
    <source>
        <dbReference type="EMBL" id="AEE47003.1"/>
    </source>
</evidence>
<dbReference type="Gene3D" id="1.10.10.1320">
    <property type="entry name" value="Anti-sigma factor, zinc-finger domain"/>
    <property type="match status" value="1"/>
</dbReference>
<sequence>MSHLGSRISALVDGQLSVTATERALAHVALCPACAGELAAARAARRALAAAADDVPPAPDLTARLLSLAPDGPGAVRPFPSRDPFAAPPDRTALAAAGLVPRSWTGRETLHGSVTARRNPVRLAVGSVAGFGAVAAMLFVLGERPDIVPVSHPGADLELLAQTTSDGTVDGRPALEDAVEGGEVDTQVASWLRSHSWSFPTDLPPGWSVTGLQWSGEDGDVLEVDLSGPGGSVVVTEQQGRLDADALAGAGEHEVGGRSVYLLSVQPTHVAWQCGSTVVQVVGASGHDVLAPLVAAFPGGAYDDGVPARITRGWQTVTGALQTP</sequence>
<dbReference type="KEGG" id="cfi:Celf_2881"/>
<keyword evidence="1" id="KW-0805">Transcription regulation</keyword>
<keyword evidence="4" id="KW-1185">Reference proteome</keyword>
<gene>
    <name evidence="3" type="ordered locus">Celf_2881</name>
</gene>
<evidence type="ECO:0000256" key="2">
    <source>
        <dbReference type="ARBA" id="ARBA00023163"/>
    </source>
</evidence>
<reference evidence="3 4" key="1">
    <citation type="submission" date="2011-04" db="EMBL/GenBank/DDBJ databases">
        <title>Complete sequence of Cellulomonas fimi ATCC 484.</title>
        <authorList>
            <consortium name="US DOE Joint Genome Institute"/>
            <person name="Lucas S."/>
            <person name="Han J."/>
            <person name="Lapidus A."/>
            <person name="Cheng J.-F."/>
            <person name="Goodwin L."/>
            <person name="Pitluck S."/>
            <person name="Peters L."/>
            <person name="Chertkov O."/>
            <person name="Detter J.C."/>
            <person name="Han C."/>
            <person name="Tapia R."/>
            <person name="Land M."/>
            <person name="Hauser L."/>
            <person name="Kyrpides N."/>
            <person name="Ivanova N."/>
            <person name="Ovchinnikova G."/>
            <person name="Pagani I."/>
            <person name="Mead D."/>
            <person name="Brumm P."/>
            <person name="Woyke T."/>
        </authorList>
    </citation>
    <scope>NUCLEOTIDE SEQUENCE [LARGE SCALE GENOMIC DNA]</scope>
    <source>
        <strain evidence="4">ATCC 484 / DSM 20113 / JCM 1341 / NBRC 15513 / NCIMB 8980 / NCTC 7547</strain>
    </source>
</reference>
<proteinExistence type="predicted"/>
<accession>F4H842</accession>
<dbReference type="InterPro" id="IPR041916">
    <property type="entry name" value="Anti_sigma_zinc_sf"/>
</dbReference>
<organism evidence="3 4">
    <name type="scientific">Cellulomonas fimi (strain ATCC 484 / DSM 20113 / JCM 1341 / CCUG 24087 / LMG 16345 / NBRC 15513 / NCIMB 8980 / NCTC 7547 / NRS-133)</name>
    <dbReference type="NCBI Taxonomy" id="590998"/>
    <lineage>
        <taxon>Bacteria</taxon>
        <taxon>Bacillati</taxon>
        <taxon>Actinomycetota</taxon>
        <taxon>Actinomycetes</taxon>
        <taxon>Micrococcales</taxon>
        <taxon>Cellulomonadaceae</taxon>
        <taxon>Cellulomonas</taxon>
    </lineage>
</organism>
<evidence type="ECO:0000256" key="1">
    <source>
        <dbReference type="ARBA" id="ARBA00023015"/>
    </source>
</evidence>
<name>F4H842_CELFA</name>
<dbReference type="eggNOG" id="COG5662">
    <property type="taxonomic scope" value="Bacteria"/>
</dbReference>
<dbReference type="AlphaFoldDB" id="F4H842"/>
<keyword evidence="3" id="KW-0472">Membrane</keyword>
<evidence type="ECO:0000313" key="4">
    <source>
        <dbReference type="Proteomes" id="UP000008460"/>
    </source>
</evidence>
<dbReference type="RefSeq" id="WP_013772029.1">
    <property type="nucleotide sequence ID" value="NC_015514.1"/>
</dbReference>